<dbReference type="InterPro" id="IPR006282">
    <property type="entry name" value="Thi_PPkinase"/>
</dbReference>
<dbReference type="GO" id="GO:0006772">
    <property type="term" value="P:thiamine metabolic process"/>
    <property type="evidence" value="ECO:0007669"/>
    <property type="project" value="InterPro"/>
</dbReference>
<gene>
    <name evidence="8" type="ORF">FA14DRAFT_161304</name>
</gene>
<dbReference type="STRING" id="1280837.A0A316V8D7"/>
<dbReference type="CDD" id="cd07995">
    <property type="entry name" value="TPK"/>
    <property type="match status" value="1"/>
</dbReference>
<dbReference type="GO" id="GO:0030975">
    <property type="term" value="F:thiamine binding"/>
    <property type="evidence" value="ECO:0007669"/>
    <property type="project" value="InterPro"/>
</dbReference>
<dbReference type="FunFam" id="2.60.120.320:FF:000001">
    <property type="entry name" value="Thiamine pyrophosphokinase"/>
    <property type="match status" value="1"/>
</dbReference>
<evidence type="ECO:0000313" key="9">
    <source>
        <dbReference type="Proteomes" id="UP000245771"/>
    </source>
</evidence>
<organism evidence="8 9">
    <name type="scientific">Meira miltonrushii</name>
    <dbReference type="NCBI Taxonomy" id="1280837"/>
    <lineage>
        <taxon>Eukaryota</taxon>
        <taxon>Fungi</taxon>
        <taxon>Dikarya</taxon>
        <taxon>Basidiomycota</taxon>
        <taxon>Ustilaginomycotina</taxon>
        <taxon>Exobasidiomycetes</taxon>
        <taxon>Exobasidiales</taxon>
        <taxon>Brachybasidiaceae</taxon>
        <taxon>Meira</taxon>
    </lineage>
</organism>
<sequence>MGQRWDVSNILNPKKDTIRYAAIMLNSPILQPNRSLIEKVWKEATLRLCADGGANRLLDTFGQSCTLPHEIRGDLDSLRDEVEKFFAAKNVRITRAASQYATDLQKCIIAVEEYEEEHNEELVVVILGGLSGRLDQTMHTFHVLCQLAKDPSSDNKKIMNGNRKAGLDESEYVQLERREKAIAISENSVAWLLGKGKHIIDIDLDIFGPTCGLLPFAAKVTDSDESGTRIWTEGLRWNLAGEHSAVGGFLSTSNHLKDPVVTVETEQAIIWTMEIREEGS</sequence>
<dbReference type="UniPathway" id="UPA00060">
    <property type="reaction ID" value="UER00597"/>
</dbReference>
<dbReference type="Pfam" id="PF04263">
    <property type="entry name" value="TPK_catalytic"/>
    <property type="match status" value="1"/>
</dbReference>
<feature type="non-terminal residue" evidence="8">
    <location>
        <position position="1"/>
    </location>
</feature>
<dbReference type="Pfam" id="PF04265">
    <property type="entry name" value="TPK_B1_binding"/>
    <property type="match status" value="1"/>
</dbReference>
<dbReference type="EMBL" id="KZ819604">
    <property type="protein sequence ID" value="PWN33474.1"/>
    <property type="molecule type" value="Genomic_DNA"/>
</dbReference>
<feature type="domain" description="Thiamin pyrophosphokinase thiamin-binding" evidence="7">
    <location>
        <begin position="196"/>
        <end position="269"/>
    </location>
</feature>
<reference evidence="8 9" key="1">
    <citation type="journal article" date="2018" name="Mol. Biol. Evol.">
        <title>Broad Genomic Sampling Reveals a Smut Pathogenic Ancestry of the Fungal Clade Ustilaginomycotina.</title>
        <authorList>
            <person name="Kijpornyongpan T."/>
            <person name="Mondo S.J."/>
            <person name="Barry K."/>
            <person name="Sandor L."/>
            <person name="Lee J."/>
            <person name="Lipzen A."/>
            <person name="Pangilinan J."/>
            <person name="LaButti K."/>
            <person name="Hainaut M."/>
            <person name="Henrissat B."/>
            <person name="Grigoriev I.V."/>
            <person name="Spatafora J.W."/>
            <person name="Aime M.C."/>
        </authorList>
    </citation>
    <scope>NUCLEOTIDE SEQUENCE [LARGE SCALE GENOMIC DNA]</scope>
    <source>
        <strain evidence="8 9">MCA 3882</strain>
    </source>
</reference>
<dbReference type="InterPro" id="IPR036759">
    <property type="entry name" value="TPK_catalytic_sf"/>
</dbReference>
<evidence type="ECO:0000256" key="1">
    <source>
        <dbReference type="ARBA" id="ARBA00005078"/>
    </source>
</evidence>
<dbReference type="PANTHER" id="PTHR13622:SF8">
    <property type="entry name" value="THIAMIN PYROPHOSPHOKINASE 1"/>
    <property type="match status" value="1"/>
</dbReference>
<keyword evidence="5 8" id="KW-0418">Kinase</keyword>
<dbReference type="GO" id="GO:0009229">
    <property type="term" value="P:thiamine diphosphate biosynthetic process"/>
    <property type="evidence" value="ECO:0007669"/>
    <property type="project" value="UniProtKB-UniPathway"/>
</dbReference>
<dbReference type="SUPFAM" id="SSF63862">
    <property type="entry name" value="Thiamin pyrophosphokinase, substrate-binding domain"/>
    <property type="match status" value="1"/>
</dbReference>
<keyword evidence="9" id="KW-1185">Reference proteome</keyword>
<dbReference type="SMART" id="SM00983">
    <property type="entry name" value="TPK_B1_binding"/>
    <property type="match status" value="1"/>
</dbReference>
<evidence type="ECO:0000259" key="7">
    <source>
        <dbReference type="SMART" id="SM00983"/>
    </source>
</evidence>
<evidence type="ECO:0000256" key="6">
    <source>
        <dbReference type="ARBA" id="ARBA00022840"/>
    </source>
</evidence>
<dbReference type="InterPro" id="IPR036371">
    <property type="entry name" value="TPK_B1-bd_sf"/>
</dbReference>
<dbReference type="PANTHER" id="PTHR13622">
    <property type="entry name" value="THIAMIN PYROPHOSPHOKINASE"/>
    <property type="match status" value="1"/>
</dbReference>
<keyword evidence="4" id="KW-0547">Nucleotide-binding</keyword>
<accession>A0A316V8D7</accession>
<dbReference type="GeneID" id="37020836"/>
<name>A0A316V8D7_9BASI</name>
<protein>
    <submittedName>
        <fullName evidence="8">Thiamine pyrophosphokinase</fullName>
    </submittedName>
</protein>
<dbReference type="RefSeq" id="XP_025353776.1">
    <property type="nucleotide sequence ID" value="XM_025499055.1"/>
</dbReference>
<comment type="similarity">
    <text evidence="2">Belongs to the thiamine pyrophosphokinase family.</text>
</comment>
<dbReference type="Proteomes" id="UP000245771">
    <property type="component" value="Unassembled WGS sequence"/>
</dbReference>
<evidence type="ECO:0000256" key="5">
    <source>
        <dbReference type="ARBA" id="ARBA00022777"/>
    </source>
</evidence>
<dbReference type="InterPro" id="IPR007371">
    <property type="entry name" value="TPK_catalytic"/>
</dbReference>
<dbReference type="SUPFAM" id="SSF63999">
    <property type="entry name" value="Thiamin pyrophosphokinase, catalytic domain"/>
    <property type="match status" value="1"/>
</dbReference>
<dbReference type="Gene3D" id="2.60.120.320">
    <property type="entry name" value="Thiamin pyrophosphokinase, thiamin-binding domain"/>
    <property type="match status" value="1"/>
</dbReference>
<dbReference type="Gene3D" id="3.40.50.10240">
    <property type="entry name" value="Thiamin pyrophosphokinase, catalytic domain"/>
    <property type="match status" value="1"/>
</dbReference>
<evidence type="ECO:0000256" key="2">
    <source>
        <dbReference type="ARBA" id="ARBA00006785"/>
    </source>
</evidence>
<keyword evidence="3" id="KW-0808">Transferase</keyword>
<dbReference type="InterPro" id="IPR007373">
    <property type="entry name" value="Thiamin_PyroPKinase_B1-bd"/>
</dbReference>
<dbReference type="InParanoid" id="A0A316V8D7"/>
<dbReference type="GO" id="GO:0005524">
    <property type="term" value="F:ATP binding"/>
    <property type="evidence" value="ECO:0007669"/>
    <property type="project" value="UniProtKB-KW"/>
</dbReference>
<dbReference type="GO" id="GO:0016301">
    <property type="term" value="F:kinase activity"/>
    <property type="evidence" value="ECO:0007669"/>
    <property type="project" value="UniProtKB-KW"/>
</dbReference>
<dbReference type="PIRSF" id="PIRSF031057">
    <property type="entry name" value="Thiamin_pyrophosphokinase"/>
    <property type="match status" value="1"/>
</dbReference>
<comment type="pathway">
    <text evidence="1">Cofactor biosynthesis; thiamine diphosphate biosynthesis; thiamine diphosphate from thiamine: step 1/1.</text>
</comment>
<evidence type="ECO:0000256" key="4">
    <source>
        <dbReference type="ARBA" id="ARBA00022741"/>
    </source>
</evidence>
<evidence type="ECO:0000256" key="3">
    <source>
        <dbReference type="ARBA" id="ARBA00022679"/>
    </source>
</evidence>
<keyword evidence="6" id="KW-0067">ATP-binding</keyword>
<dbReference type="OrthoDB" id="25149at2759"/>
<dbReference type="InterPro" id="IPR016966">
    <property type="entry name" value="Thiamin_pyrophosphokinase_euk"/>
</dbReference>
<proteinExistence type="inferred from homology"/>
<evidence type="ECO:0000313" key="8">
    <source>
        <dbReference type="EMBL" id="PWN33474.1"/>
    </source>
</evidence>
<dbReference type="GO" id="GO:0004788">
    <property type="term" value="F:thiamine diphosphokinase activity"/>
    <property type="evidence" value="ECO:0007669"/>
    <property type="project" value="InterPro"/>
</dbReference>
<dbReference type="AlphaFoldDB" id="A0A316V8D7"/>